<dbReference type="InterPro" id="IPR020595">
    <property type="entry name" value="MnmG-rel_CS"/>
</dbReference>
<reference evidence="13 14" key="1">
    <citation type="journal article" date="2011" name="ISME J.">
        <title>Community ecology of hot spring cyanobacterial mats: predominant populations and their functional potential.</title>
        <authorList>
            <person name="Klatt C.G."/>
            <person name="Wood J.M."/>
            <person name="Rusch D.B."/>
            <person name="Bateson M.M."/>
            <person name="Hamamura N."/>
            <person name="Heidelberg J.F."/>
            <person name="Grossman A.R."/>
            <person name="Bhaya D."/>
            <person name="Cohan F.M."/>
            <person name="Kuhl M."/>
            <person name="Bryant D.A."/>
            <person name="Ward D.M."/>
        </authorList>
    </citation>
    <scope>NUCLEOTIDE SEQUENCE [LARGE SCALE GENOMIC DNA]</scope>
    <source>
        <strain evidence="13">OS</strain>
    </source>
</reference>
<evidence type="ECO:0000256" key="10">
    <source>
        <dbReference type="ARBA" id="ARBA00031800"/>
    </source>
</evidence>
<evidence type="ECO:0000256" key="2">
    <source>
        <dbReference type="ARBA" id="ARBA00003717"/>
    </source>
</evidence>
<dbReference type="InterPro" id="IPR047001">
    <property type="entry name" value="MnmG_C_subdom"/>
</dbReference>
<comment type="subcellular location">
    <subcellularLocation>
        <location evidence="11">Cytoplasm</location>
    </subcellularLocation>
</comment>
<keyword evidence="8 11" id="KW-0520">NAD</keyword>
<feature type="binding site" evidence="11">
    <location>
        <begin position="10"/>
        <end position="15"/>
    </location>
    <ligand>
        <name>FAD</name>
        <dbReference type="ChEBI" id="CHEBI:57692"/>
    </ligand>
</feature>
<evidence type="ECO:0000256" key="5">
    <source>
        <dbReference type="ARBA" id="ARBA00022630"/>
    </source>
</evidence>
<evidence type="ECO:0000256" key="11">
    <source>
        <dbReference type="HAMAP-Rule" id="MF_00129"/>
    </source>
</evidence>
<dbReference type="Gene3D" id="1.10.150.570">
    <property type="entry name" value="GidA associated domain, C-terminal subdomain"/>
    <property type="match status" value="1"/>
</dbReference>
<dbReference type="FunFam" id="3.50.50.60:FF:000002">
    <property type="entry name" value="tRNA uridine 5-carboxymethylaminomethyl modification enzyme MnmG"/>
    <property type="match status" value="1"/>
</dbReference>
<evidence type="ECO:0000313" key="14">
    <source>
        <dbReference type="Proteomes" id="UP000266389"/>
    </source>
</evidence>
<dbReference type="GO" id="GO:0002098">
    <property type="term" value="P:tRNA wobble uridine modification"/>
    <property type="evidence" value="ECO:0007669"/>
    <property type="project" value="InterPro"/>
</dbReference>
<dbReference type="InterPro" id="IPR026904">
    <property type="entry name" value="MnmG_C"/>
</dbReference>
<organism evidence="13 14">
    <name type="scientific">Candidatus Thermochlorobacter aerophilus</name>
    <dbReference type="NCBI Taxonomy" id="1868324"/>
    <lineage>
        <taxon>Bacteria</taxon>
        <taxon>Pseudomonadati</taxon>
        <taxon>Chlorobiota</taxon>
        <taxon>Chlorobiia</taxon>
        <taxon>Chlorobiales</taxon>
        <taxon>Candidatus Thermochlorobacteriaceae</taxon>
        <taxon>Candidatus Thermochlorobacter</taxon>
    </lineage>
</organism>
<dbReference type="Proteomes" id="UP000266389">
    <property type="component" value="Unassembled WGS sequence"/>
</dbReference>
<evidence type="ECO:0000256" key="7">
    <source>
        <dbReference type="ARBA" id="ARBA00022827"/>
    </source>
</evidence>
<dbReference type="GO" id="GO:0030488">
    <property type="term" value="P:tRNA methylation"/>
    <property type="evidence" value="ECO:0007669"/>
    <property type="project" value="TreeGrafter"/>
</dbReference>
<keyword evidence="7 11" id="KW-0274">FAD</keyword>
<evidence type="ECO:0000256" key="8">
    <source>
        <dbReference type="ARBA" id="ARBA00023027"/>
    </source>
</evidence>
<dbReference type="SMART" id="SM01228">
    <property type="entry name" value="GIDA_assoc_3"/>
    <property type="match status" value="1"/>
</dbReference>
<gene>
    <name evidence="11 13" type="primary">mnmG</name>
    <name evidence="11" type="synonym">gidA</name>
    <name evidence="13" type="ORF">D0433_07220</name>
</gene>
<keyword evidence="11" id="KW-0963">Cytoplasm</keyword>
<dbReference type="Gene3D" id="1.10.10.1800">
    <property type="entry name" value="tRNA uridine 5-carboxymethylaminomethyl modification enzyme MnmG/GidA"/>
    <property type="match status" value="1"/>
</dbReference>
<dbReference type="Pfam" id="PF21680">
    <property type="entry name" value="GIDA_C_1st"/>
    <property type="match status" value="1"/>
</dbReference>
<keyword evidence="6 11" id="KW-0819">tRNA processing</keyword>
<dbReference type="InterPro" id="IPR036188">
    <property type="entry name" value="FAD/NAD-bd_sf"/>
</dbReference>
<comment type="similarity">
    <text evidence="3 11">Belongs to the MnmG family.</text>
</comment>
<accession>A0A395M208</accession>
<dbReference type="InterPro" id="IPR044920">
    <property type="entry name" value="MnmG_C_subdom_sf"/>
</dbReference>
<evidence type="ECO:0000256" key="3">
    <source>
        <dbReference type="ARBA" id="ARBA00007653"/>
    </source>
</evidence>
<evidence type="ECO:0000313" key="13">
    <source>
        <dbReference type="EMBL" id="RFM24248.1"/>
    </source>
</evidence>
<feature type="domain" description="tRNA uridine 5-carboxymethylaminomethyl modification enzyme C-terminal subdomain" evidence="12">
    <location>
        <begin position="550"/>
        <end position="621"/>
    </location>
</feature>
<dbReference type="InterPro" id="IPR049312">
    <property type="entry name" value="GIDA_C_N"/>
</dbReference>
<dbReference type="GO" id="GO:0005829">
    <property type="term" value="C:cytosol"/>
    <property type="evidence" value="ECO:0007669"/>
    <property type="project" value="TreeGrafter"/>
</dbReference>
<dbReference type="PROSITE" id="PS01281">
    <property type="entry name" value="GIDA_2"/>
    <property type="match status" value="1"/>
</dbReference>
<dbReference type="InterPro" id="IPR004416">
    <property type="entry name" value="MnmG"/>
</dbReference>
<comment type="subunit">
    <text evidence="9 11">Homodimer. Heterotetramer of two MnmE and two MnmG subunits.</text>
</comment>
<evidence type="ECO:0000256" key="6">
    <source>
        <dbReference type="ARBA" id="ARBA00022694"/>
    </source>
</evidence>
<comment type="cofactor">
    <cofactor evidence="1 11">
        <name>FAD</name>
        <dbReference type="ChEBI" id="CHEBI:57692"/>
    </cofactor>
</comment>
<comment type="function">
    <text evidence="2 11">NAD-binding protein involved in the addition of a carboxymethylaminomethyl (cmnm) group at the wobble position (U34) of certain tRNAs, forming tRNA-cmnm(5)s(2)U34.</text>
</comment>
<dbReference type="PANTHER" id="PTHR11806">
    <property type="entry name" value="GLUCOSE INHIBITED DIVISION PROTEIN A"/>
    <property type="match status" value="1"/>
</dbReference>
<evidence type="ECO:0000256" key="9">
    <source>
        <dbReference type="ARBA" id="ARBA00025948"/>
    </source>
</evidence>
<dbReference type="HAMAP" id="MF_00129">
    <property type="entry name" value="MnmG_GidA"/>
    <property type="match status" value="1"/>
</dbReference>
<comment type="caution">
    <text evidence="13">The sequence shown here is derived from an EMBL/GenBank/DDBJ whole genome shotgun (WGS) entry which is preliminary data.</text>
</comment>
<dbReference type="PANTHER" id="PTHR11806:SF0">
    <property type="entry name" value="PROTEIN MTO1 HOMOLOG, MITOCHONDRIAL"/>
    <property type="match status" value="1"/>
</dbReference>
<dbReference type="PROSITE" id="PS01280">
    <property type="entry name" value="GIDA_1"/>
    <property type="match status" value="1"/>
</dbReference>
<dbReference type="SUPFAM" id="SSF51905">
    <property type="entry name" value="FAD/NAD(P)-binding domain"/>
    <property type="match status" value="1"/>
</dbReference>
<evidence type="ECO:0000256" key="4">
    <source>
        <dbReference type="ARBA" id="ARBA00020461"/>
    </source>
</evidence>
<evidence type="ECO:0000259" key="12">
    <source>
        <dbReference type="SMART" id="SM01228"/>
    </source>
</evidence>
<dbReference type="AlphaFoldDB" id="A0A395M208"/>
<comment type="caution">
    <text evidence="11">Lacks conserved residue(s) required for the propagation of feature annotation.</text>
</comment>
<dbReference type="Pfam" id="PF13932">
    <property type="entry name" value="SAM_GIDA_C"/>
    <property type="match status" value="1"/>
</dbReference>
<keyword evidence="5 11" id="KW-0285">Flavoprotein</keyword>
<sequence length="625" mass="69973">MTDYDVIVVGAGHAGCEAVLAAARMGQRCLLVTMDLLAIARMSCNPAIGGVAKGQIVREIDALGGAMGKVTDAAGIQFRMLNRSKGPAMFSPRAQCDRVQYSIEMRKLIEKEPLIDLRQDMVTGVRVENGVVKAVILRGRQEITAKAVVLTNGTFLNGKIHVGLKNYSGGRTMAEPAATGLTECLVELGFTAGRFKTGTPPRIDARSVDYSKVEVQPPDEVIKPFSFDTDEAEFQKKRQICCYITYTNEETHRVIESGFDQSPMFRGIITGVGPRYCPSIEDKVYRFRDKDRHQIFLEPEGFETNEMYVNGFSTSLPEEIQLKGLRTIAGLEKVKMIRPGYAIEYDYFHPHQLKPTLETKRVRGLFFAGQINGTSGYEEAAAQGLIAGINAALYAQGGGEFVLRRDEAYIGVLIDDLITKSTDEPYRMFTSRAEYRILLRQDNADRRLREKGYQLGLVKPDAYQKFLRKKLEIEQVLKCLSEELVQAADINPVIEQLGGSPFRKSERAIDVLRRQEMTLQRMLDALPELRQKIESISTNPSVYEQVELDVKYEGYIRRELQQAEKLARLEEVTIPPTYDFDCVKGLSSEGREKLKKIRPTTIGQASRISGVTPADVSILMVHLGR</sequence>
<dbReference type="Gene3D" id="3.50.50.60">
    <property type="entry name" value="FAD/NAD(P)-binding domain"/>
    <property type="match status" value="2"/>
</dbReference>
<proteinExistence type="inferred from homology"/>
<feature type="binding site" evidence="11">
    <location>
        <begin position="273"/>
        <end position="287"/>
    </location>
    <ligand>
        <name>NAD(+)</name>
        <dbReference type="ChEBI" id="CHEBI:57540"/>
    </ligand>
</feature>
<dbReference type="InterPro" id="IPR040131">
    <property type="entry name" value="MnmG_N"/>
</dbReference>
<dbReference type="InterPro" id="IPR002218">
    <property type="entry name" value="MnmG-rel"/>
</dbReference>
<dbReference type="NCBIfam" id="TIGR00136">
    <property type="entry name" value="mnmG_gidA"/>
    <property type="match status" value="1"/>
</dbReference>
<dbReference type="GO" id="GO:0050660">
    <property type="term" value="F:flavin adenine dinucleotide binding"/>
    <property type="evidence" value="ECO:0007669"/>
    <property type="project" value="UniProtKB-UniRule"/>
</dbReference>
<name>A0A395M208_9BACT</name>
<protein>
    <recommendedName>
        <fullName evidence="4 11">tRNA uridine 5-carboxymethylaminomethyl modification enzyme MnmG</fullName>
    </recommendedName>
    <alternativeName>
        <fullName evidence="10 11">Glucose-inhibited division protein A</fullName>
    </alternativeName>
</protein>
<dbReference type="EMBL" id="PHFL01000045">
    <property type="protein sequence ID" value="RFM24248.1"/>
    <property type="molecule type" value="Genomic_DNA"/>
</dbReference>
<evidence type="ECO:0000256" key="1">
    <source>
        <dbReference type="ARBA" id="ARBA00001974"/>
    </source>
</evidence>
<dbReference type="Pfam" id="PF01134">
    <property type="entry name" value="GIDA"/>
    <property type="match status" value="1"/>
</dbReference>
<dbReference type="FunFam" id="1.10.150.570:FF:000001">
    <property type="entry name" value="tRNA uridine 5-carboxymethylaminomethyl modification enzyme MnmG"/>
    <property type="match status" value="1"/>
</dbReference>